<dbReference type="VEuPathDB" id="VectorBase:HLOH_049988"/>
<sequence>MQRLNPFVYLPQIIGVLLLTQARSEDPALLSGFDGAPLPSHQAHHVRIAHLESTLGDLPGNRPASGTSCADAHRHNMKTALLADWSGIKTGHPSTHATGHGSTARMQRLNPFVYLPQIIGVLLLTQAGSEDAALLSGFDGAPLPSHQAHHVRIAHLESTLGDLPETGLLR</sequence>
<comment type="caution">
    <text evidence="1">The sequence shown here is derived from an EMBL/GenBank/DDBJ whole genome shotgun (WGS) entry which is preliminary data.</text>
</comment>
<dbReference type="OrthoDB" id="7418725at2759"/>
<evidence type="ECO:0000313" key="1">
    <source>
        <dbReference type="EMBL" id="KAH9382039.1"/>
    </source>
</evidence>
<dbReference type="AlphaFoldDB" id="A0A9J6H5G7"/>
<reference evidence="1 2" key="1">
    <citation type="journal article" date="2020" name="Cell">
        <title>Large-Scale Comparative Analyses of Tick Genomes Elucidate Their Genetic Diversity and Vector Capacities.</title>
        <authorList>
            <consortium name="Tick Genome and Microbiome Consortium (TIGMIC)"/>
            <person name="Jia N."/>
            <person name="Wang J."/>
            <person name="Shi W."/>
            <person name="Du L."/>
            <person name="Sun Y."/>
            <person name="Zhan W."/>
            <person name="Jiang J.F."/>
            <person name="Wang Q."/>
            <person name="Zhang B."/>
            <person name="Ji P."/>
            <person name="Bell-Sakyi L."/>
            <person name="Cui X.M."/>
            <person name="Yuan T.T."/>
            <person name="Jiang B.G."/>
            <person name="Yang W.F."/>
            <person name="Lam T.T."/>
            <person name="Chang Q.C."/>
            <person name="Ding S.J."/>
            <person name="Wang X.J."/>
            <person name="Zhu J.G."/>
            <person name="Ruan X.D."/>
            <person name="Zhao L."/>
            <person name="Wei J.T."/>
            <person name="Ye R.Z."/>
            <person name="Que T.C."/>
            <person name="Du C.H."/>
            <person name="Zhou Y.H."/>
            <person name="Cheng J.X."/>
            <person name="Dai P.F."/>
            <person name="Guo W.B."/>
            <person name="Han X.H."/>
            <person name="Huang E.J."/>
            <person name="Li L.F."/>
            <person name="Wei W."/>
            <person name="Gao Y.C."/>
            <person name="Liu J.Z."/>
            <person name="Shao H.Z."/>
            <person name="Wang X."/>
            <person name="Wang C.C."/>
            <person name="Yang T.C."/>
            <person name="Huo Q.B."/>
            <person name="Li W."/>
            <person name="Chen H.Y."/>
            <person name="Chen S.E."/>
            <person name="Zhou L.G."/>
            <person name="Ni X.B."/>
            <person name="Tian J.H."/>
            <person name="Sheng Y."/>
            <person name="Liu T."/>
            <person name="Pan Y.S."/>
            <person name="Xia L.Y."/>
            <person name="Li J."/>
            <person name="Zhao F."/>
            <person name="Cao W.C."/>
        </authorList>
    </citation>
    <scope>NUCLEOTIDE SEQUENCE [LARGE SCALE GENOMIC DNA]</scope>
    <source>
        <strain evidence="1">HaeL-2018</strain>
    </source>
</reference>
<dbReference type="Proteomes" id="UP000821853">
    <property type="component" value="Chromosome 9"/>
</dbReference>
<protein>
    <submittedName>
        <fullName evidence="1">Uncharacterized protein</fullName>
    </submittedName>
</protein>
<evidence type="ECO:0000313" key="2">
    <source>
        <dbReference type="Proteomes" id="UP000821853"/>
    </source>
</evidence>
<gene>
    <name evidence="1" type="ORF">HPB48_008513</name>
</gene>
<keyword evidence="2" id="KW-1185">Reference proteome</keyword>
<dbReference type="EMBL" id="JABSTR010000011">
    <property type="protein sequence ID" value="KAH9382039.1"/>
    <property type="molecule type" value="Genomic_DNA"/>
</dbReference>
<accession>A0A9J6H5G7</accession>
<organism evidence="1 2">
    <name type="scientific">Haemaphysalis longicornis</name>
    <name type="common">Bush tick</name>
    <dbReference type="NCBI Taxonomy" id="44386"/>
    <lineage>
        <taxon>Eukaryota</taxon>
        <taxon>Metazoa</taxon>
        <taxon>Ecdysozoa</taxon>
        <taxon>Arthropoda</taxon>
        <taxon>Chelicerata</taxon>
        <taxon>Arachnida</taxon>
        <taxon>Acari</taxon>
        <taxon>Parasitiformes</taxon>
        <taxon>Ixodida</taxon>
        <taxon>Ixodoidea</taxon>
        <taxon>Ixodidae</taxon>
        <taxon>Haemaphysalinae</taxon>
        <taxon>Haemaphysalis</taxon>
    </lineage>
</organism>
<name>A0A9J6H5G7_HAELO</name>
<proteinExistence type="predicted"/>